<feature type="non-terminal residue" evidence="2">
    <location>
        <position position="52"/>
    </location>
</feature>
<reference evidence="2" key="1">
    <citation type="submission" date="2021-06" db="EMBL/GenBank/DDBJ databases">
        <authorList>
            <person name="Kallberg Y."/>
            <person name="Tangrot J."/>
            <person name="Rosling A."/>
        </authorList>
    </citation>
    <scope>NUCLEOTIDE SEQUENCE</scope>
    <source>
        <strain evidence="2">87-6 pot B 2015</strain>
    </source>
</reference>
<feature type="non-terminal residue" evidence="2">
    <location>
        <position position="1"/>
    </location>
</feature>
<keyword evidence="1" id="KW-1133">Transmembrane helix</keyword>
<evidence type="ECO:0000256" key="1">
    <source>
        <dbReference type="SAM" id="Phobius"/>
    </source>
</evidence>
<keyword evidence="1" id="KW-0472">Membrane</keyword>
<dbReference type="EMBL" id="CAJVPP010019801">
    <property type="protein sequence ID" value="CAG8738881.1"/>
    <property type="molecule type" value="Genomic_DNA"/>
</dbReference>
<keyword evidence="1" id="KW-0812">Transmembrane</keyword>
<accession>A0A9N9IKT4</accession>
<organism evidence="2 3">
    <name type="scientific">Funneliformis mosseae</name>
    <name type="common">Endomycorrhizal fungus</name>
    <name type="synonym">Glomus mosseae</name>
    <dbReference type="NCBI Taxonomy" id="27381"/>
    <lineage>
        <taxon>Eukaryota</taxon>
        <taxon>Fungi</taxon>
        <taxon>Fungi incertae sedis</taxon>
        <taxon>Mucoromycota</taxon>
        <taxon>Glomeromycotina</taxon>
        <taxon>Glomeromycetes</taxon>
        <taxon>Glomerales</taxon>
        <taxon>Glomeraceae</taxon>
        <taxon>Funneliformis</taxon>
    </lineage>
</organism>
<evidence type="ECO:0000313" key="3">
    <source>
        <dbReference type="Proteomes" id="UP000789375"/>
    </source>
</evidence>
<dbReference type="Proteomes" id="UP000789375">
    <property type="component" value="Unassembled WGS sequence"/>
</dbReference>
<gene>
    <name evidence="2" type="ORF">FMOSSE_LOCUS16031</name>
</gene>
<feature type="transmembrane region" description="Helical" evidence="1">
    <location>
        <begin position="12"/>
        <end position="29"/>
    </location>
</feature>
<name>A0A9N9IKT4_FUNMO</name>
<sequence>YRENNAEKLVPLYLPLFKVYYFLLFMLTGPKDPIFWLVQFLDEVLDNSEVLM</sequence>
<keyword evidence="3" id="KW-1185">Reference proteome</keyword>
<protein>
    <submittedName>
        <fullName evidence="2">1367_t:CDS:1</fullName>
    </submittedName>
</protein>
<proteinExistence type="predicted"/>
<dbReference type="AlphaFoldDB" id="A0A9N9IKT4"/>
<comment type="caution">
    <text evidence="2">The sequence shown here is derived from an EMBL/GenBank/DDBJ whole genome shotgun (WGS) entry which is preliminary data.</text>
</comment>
<evidence type="ECO:0000313" key="2">
    <source>
        <dbReference type="EMBL" id="CAG8738881.1"/>
    </source>
</evidence>